<proteinExistence type="predicted"/>
<dbReference type="EMBL" id="BATM01000022">
    <property type="protein sequence ID" value="GAD80016.1"/>
    <property type="molecule type" value="Genomic_DNA"/>
</dbReference>
<evidence type="ECO:0000256" key="1">
    <source>
        <dbReference type="SAM" id="SignalP"/>
    </source>
</evidence>
<reference evidence="2 3" key="1">
    <citation type="submission" date="2013-09" db="EMBL/GenBank/DDBJ databases">
        <title>Whole genome shotgun sequence of Vibrio ezurae NBRC 102218.</title>
        <authorList>
            <person name="Yoshida I."/>
            <person name="Hosoyama A."/>
            <person name="Numata M."/>
            <person name="Hashimoto M."/>
            <person name="Hosoyama Y."/>
            <person name="Tsuchikane K."/>
            <person name="Noguchi M."/>
            <person name="Hirakata S."/>
            <person name="Ichikawa N."/>
            <person name="Ohji S."/>
            <person name="Yamazoe A."/>
            <person name="Fujita N."/>
        </authorList>
    </citation>
    <scope>NUCLEOTIDE SEQUENCE [LARGE SCALE GENOMIC DNA]</scope>
    <source>
        <strain evidence="2 3">NBRC 102218</strain>
    </source>
</reference>
<dbReference type="AlphaFoldDB" id="U3AJB2"/>
<keyword evidence="3" id="KW-1185">Reference proteome</keyword>
<dbReference type="OrthoDB" id="5910826at2"/>
<feature type="signal peptide" evidence="1">
    <location>
        <begin position="1"/>
        <end position="18"/>
    </location>
</feature>
<evidence type="ECO:0000313" key="2">
    <source>
        <dbReference type="EMBL" id="GAD80016.1"/>
    </source>
</evidence>
<accession>U3AJB2</accession>
<protein>
    <submittedName>
        <fullName evidence="2">Uncharacterized protein</fullName>
    </submittedName>
</protein>
<name>U3AJB2_9VIBR</name>
<comment type="caution">
    <text evidence="2">The sequence shown here is derived from an EMBL/GenBank/DDBJ whole genome shotgun (WGS) entry which is preliminary data.</text>
</comment>
<dbReference type="RefSeq" id="WP_021713724.1">
    <property type="nucleotide sequence ID" value="NZ_BATM01000022.1"/>
</dbReference>
<dbReference type="eggNOG" id="ENOG5031PIY">
    <property type="taxonomic scope" value="Bacteria"/>
</dbReference>
<organism evidence="2 3">
    <name type="scientific">Vibrio ezurae NBRC 102218</name>
    <dbReference type="NCBI Taxonomy" id="1219080"/>
    <lineage>
        <taxon>Bacteria</taxon>
        <taxon>Pseudomonadati</taxon>
        <taxon>Pseudomonadota</taxon>
        <taxon>Gammaproteobacteria</taxon>
        <taxon>Vibrionales</taxon>
        <taxon>Vibrionaceae</taxon>
        <taxon>Vibrio</taxon>
    </lineage>
</organism>
<feature type="chain" id="PRO_5004638133" evidence="1">
    <location>
        <begin position="19"/>
        <end position="156"/>
    </location>
</feature>
<gene>
    <name evidence="2" type="ORF">VEZ01S_22_00230</name>
</gene>
<dbReference type="Proteomes" id="UP000016562">
    <property type="component" value="Unassembled WGS sequence"/>
</dbReference>
<sequence>MTRFITLISLLICCTAQAATDKNLTWEPYKTISLSEFNQNRLNTKLKLLELVSERQWDIINQTPDSFEMSLRKCHVQMVFSDKAITINHVKEPKVLRHNPSVHQRPKCMTNWLSNIAKDINTTLKIIAAQQEAIALENNRISVKNSADTDSTDTDK</sequence>
<keyword evidence="1" id="KW-0732">Signal</keyword>
<evidence type="ECO:0000313" key="3">
    <source>
        <dbReference type="Proteomes" id="UP000016562"/>
    </source>
</evidence>